<sequence length="160" mass="17369">MTIRIATAADHPAVWAIFSEVIAGGDTYAFAPDTSREAFATLWFADYITTFVAEEDGIILGTYILKANQPGLGDHVANCGYMVSSRARGRGVGGALCTHSLDYARAAGFLGMQFNFVVSTNTGAVRLWEKFGFEIVGRTPNGFRHAQLGYVDTLIMYRAL</sequence>
<dbReference type="PROSITE" id="PS51186">
    <property type="entry name" value="GNAT"/>
    <property type="match status" value="1"/>
</dbReference>
<feature type="domain" description="N-acetyltransferase" evidence="1">
    <location>
        <begin position="1"/>
        <end position="160"/>
    </location>
</feature>
<dbReference type="SUPFAM" id="SSF55729">
    <property type="entry name" value="Acyl-CoA N-acyltransferases (Nat)"/>
    <property type="match status" value="1"/>
</dbReference>
<evidence type="ECO:0000313" key="2">
    <source>
        <dbReference type="EMBL" id="NJC27090.1"/>
    </source>
</evidence>
<dbReference type="InterPro" id="IPR016181">
    <property type="entry name" value="Acyl_CoA_acyltransferase"/>
</dbReference>
<name>A0ABX0XCV1_9BACT</name>
<dbReference type="InterPro" id="IPR052742">
    <property type="entry name" value="Mito_N-acetyltransferase"/>
</dbReference>
<comment type="caution">
    <text evidence="2">The sequence shown here is derived from an EMBL/GenBank/DDBJ whole genome shotgun (WGS) entry which is preliminary data.</text>
</comment>
<gene>
    <name evidence="2" type="ORF">GGR27_002603</name>
</gene>
<dbReference type="PANTHER" id="PTHR43138:SF1">
    <property type="entry name" value="N-ACETYLTRANSFERASE ACA1"/>
    <property type="match status" value="1"/>
</dbReference>
<organism evidence="2 3">
    <name type="scientific">Neolewinella antarctica</name>
    <dbReference type="NCBI Taxonomy" id="442734"/>
    <lineage>
        <taxon>Bacteria</taxon>
        <taxon>Pseudomonadati</taxon>
        <taxon>Bacteroidota</taxon>
        <taxon>Saprospiria</taxon>
        <taxon>Saprospirales</taxon>
        <taxon>Lewinellaceae</taxon>
        <taxon>Neolewinella</taxon>
    </lineage>
</organism>
<evidence type="ECO:0000313" key="3">
    <source>
        <dbReference type="Proteomes" id="UP000770785"/>
    </source>
</evidence>
<dbReference type="Gene3D" id="3.40.630.30">
    <property type="match status" value="1"/>
</dbReference>
<evidence type="ECO:0000259" key="1">
    <source>
        <dbReference type="PROSITE" id="PS51186"/>
    </source>
</evidence>
<dbReference type="EMBL" id="JAATJH010000004">
    <property type="protein sequence ID" value="NJC27090.1"/>
    <property type="molecule type" value="Genomic_DNA"/>
</dbReference>
<dbReference type="CDD" id="cd04301">
    <property type="entry name" value="NAT_SF"/>
    <property type="match status" value="1"/>
</dbReference>
<reference evidence="2 3" key="1">
    <citation type="submission" date="2020-03" db="EMBL/GenBank/DDBJ databases">
        <title>Genomic Encyclopedia of Type Strains, Phase IV (KMG-IV): sequencing the most valuable type-strain genomes for metagenomic binning, comparative biology and taxonomic classification.</title>
        <authorList>
            <person name="Goeker M."/>
        </authorList>
    </citation>
    <scope>NUCLEOTIDE SEQUENCE [LARGE SCALE GENOMIC DNA]</scope>
    <source>
        <strain evidence="2 3">DSM 105096</strain>
    </source>
</reference>
<dbReference type="Pfam" id="PF00583">
    <property type="entry name" value="Acetyltransf_1"/>
    <property type="match status" value="1"/>
</dbReference>
<proteinExistence type="predicted"/>
<keyword evidence="3" id="KW-1185">Reference proteome</keyword>
<accession>A0ABX0XCV1</accession>
<protein>
    <submittedName>
        <fullName evidence="2">Ribosomal protein S18 acetylase RimI-like enzyme</fullName>
    </submittedName>
</protein>
<dbReference type="Proteomes" id="UP000770785">
    <property type="component" value="Unassembled WGS sequence"/>
</dbReference>
<dbReference type="RefSeq" id="WP_168037874.1">
    <property type="nucleotide sequence ID" value="NZ_JAATJH010000004.1"/>
</dbReference>
<dbReference type="InterPro" id="IPR000182">
    <property type="entry name" value="GNAT_dom"/>
</dbReference>
<dbReference type="PANTHER" id="PTHR43138">
    <property type="entry name" value="ACETYLTRANSFERASE, GNAT FAMILY"/>
    <property type="match status" value="1"/>
</dbReference>